<dbReference type="SUPFAM" id="SSF55724">
    <property type="entry name" value="Mog1p/PsbP-like"/>
    <property type="match status" value="1"/>
</dbReference>
<comment type="caution">
    <text evidence="2">The sequence shown here is derived from an EMBL/GenBank/DDBJ whole genome shotgun (WGS) entry which is preliminary data.</text>
</comment>
<evidence type="ECO:0000313" key="2">
    <source>
        <dbReference type="EMBL" id="OVA18270.1"/>
    </source>
</evidence>
<dbReference type="Proteomes" id="UP000195402">
    <property type="component" value="Unassembled WGS sequence"/>
</dbReference>
<dbReference type="OMA" id="HQLGWFR"/>
<evidence type="ECO:0000259" key="1">
    <source>
        <dbReference type="Pfam" id="PF01789"/>
    </source>
</evidence>
<evidence type="ECO:0000313" key="3">
    <source>
        <dbReference type="Proteomes" id="UP000195402"/>
    </source>
</evidence>
<dbReference type="Gene3D" id="3.40.1000.10">
    <property type="entry name" value="Mog1/PsbP, alpha/beta/alpha sandwich"/>
    <property type="match status" value="1"/>
</dbReference>
<dbReference type="GO" id="GO:0015979">
    <property type="term" value="P:photosynthesis"/>
    <property type="evidence" value="ECO:0007669"/>
    <property type="project" value="InterPro"/>
</dbReference>
<proteinExistence type="predicted"/>
<dbReference type="InterPro" id="IPR016123">
    <property type="entry name" value="Mog1/PsbP_a/b/a-sand"/>
</dbReference>
<feature type="domain" description="PsbP C-terminal" evidence="1">
    <location>
        <begin position="86"/>
        <end position="234"/>
    </location>
</feature>
<dbReference type="OrthoDB" id="2014109at2759"/>
<dbReference type="EMBL" id="MVGT01000437">
    <property type="protein sequence ID" value="OVA18270.1"/>
    <property type="molecule type" value="Genomic_DNA"/>
</dbReference>
<reference evidence="2 3" key="1">
    <citation type="journal article" date="2017" name="Mol. Plant">
        <title>The Genome of Medicinal Plant Macleaya cordata Provides New Insights into Benzylisoquinoline Alkaloids Metabolism.</title>
        <authorList>
            <person name="Liu X."/>
            <person name="Liu Y."/>
            <person name="Huang P."/>
            <person name="Ma Y."/>
            <person name="Qing Z."/>
            <person name="Tang Q."/>
            <person name="Cao H."/>
            <person name="Cheng P."/>
            <person name="Zheng Y."/>
            <person name="Yuan Z."/>
            <person name="Zhou Y."/>
            <person name="Liu J."/>
            <person name="Tang Z."/>
            <person name="Zhuo Y."/>
            <person name="Zhang Y."/>
            <person name="Yu L."/>
            <person name="Huang J."/>
            <person name="Yang P."/>
            <person name="Peng Q."/>
            <person name="Zhang J."/>
            <person name="Jiang W."/>
            <person name="Zhang Z."/>
            <person name="Lin K."/>
            <person name="Ro D.K."/>
            <person name="Chen X."/>
            <person name="Xiong X."/>
            <person name="Shang Y."/>
            <person name="Huang S."/>
            <person name="Zeng J."/>
        </authorList>
    </citation>
    <scope>NUCLEOTIDE SEQUENCE [LARGE SCALE GENOMIC DNA]</scope>
    <source>
        <strain evidence="3">cv. BLH2017</strain>
        <tissue evidence="2">Root</tissue>
    </source>
</reference>
<dbReference type="InterPro" id="IPR002683">
    <property type="entry name" value="PsbP_C"/>
</dbReference>
<dbReference type="AlphaFoldDB" id="A0A200R6G0"/>
<name>A0A200R6G0_MACCD</name>
<dbReference type="InParanoid" id="A0A200R6G0"/>
<sequence length="237" mass="26266">MASLQNSPSIHRTLFLNASSQVGLQKPGVVTCSRRGVAFLVRAEQTMSPRQDRPGRRQALVVGTIGAWVSLINPTSASFAAEAKKGFLGVLDKKDGYEFLYPFGWQEVSIEGLDKVVKDVIEPLESASVTMIPTSKQDIRDLGSPQQVAEVLIKKVWASPSEKTKLVEATEHEVDGKAYYTIEFIGQTPNYTRHALAAICIGNGKFYTFTTGANQRRWEKMKDKLHTVVDSFKIFNV</sequence>
<gene>
    <name evidence="2" type="ORF">BVC80_1835g702</name>
</gene>
<protein>
    <submittedName>
        <fullName evidence="2">Photosystem II PsbP</fullName>
    </submittedName>
</protein>
<dbReference type="GO" id="GO:0005509">
    <property type="term" value="F:calcium ion binding"/>
    <property type="evidence" value="ECO:0007669"/>
    <property type="project" value="InterPro"/>
</dbReference>
<dbReference type="Pfam" id="PF01789">
    <property type="entry name" value="PsbP"/>
    <property type="match status" value="1"/>
</dbReference>
<dbReference type="PANTHER" id="PTHR31407:SF4">
    <property type="entry name" value="PSBP-LIKE PROTEIN 1, CHLOROPLASTIC"/>
    <property type="match status" value="1"/>
</dbReference>
<organism evidence="2 3">
    <name type="scientific">Macleaya cordata</name>
    <name type="common">Five-seeded plume-poppy</name>
    <name type="synonym">Bocconia cordata</name>
    <dbReference type="NCBI Taxonomy" id="56857"/>
    <lineage>
        <taxon>Eukaryota</taxon>
        <taxon>Viridiplantae</taxon>
        <taxon>Streptophyta</taxon>
        <taxon>Embryophyta</taxon>
        <taxon>Tracheophyta</taxon>
        <taxon>Spermatophyta</taxon>
        <taxon>Magnoliopsida</taxon>
        <taxon>Ranunculales</taxon>
        <taxon>Papaveraceae</taxon>
        <taxon>Papaveroideae</taxon>
        <taxon>Macleaya</taxon>
    </lineage>
</organism>
<dbReference type="GO" id="GO:0019898">
    <property type="term" value="C:extrinsic component of membrane"/>
    <property type="evidence" value="ECO:0007669"/>
    <property type="project" value="InterPro"/>
</dbReference>
<dbReference type="PANTHER" id="PTHR31407">
    <property type="match status" value="1"/>
</dbReference>
<accession>A0A200R6G0</accession>
<keyword evidence="3" id="KW-1185">Reference proteome</keyword>
<dbReference type="STRING" id="56857.A0A200R6G0"/>
<dbReference type="FunCoup" id="A0A200R6G0">
    <property type="interactions" value="1433"/>
</dbReference>
<dbReference type="NCBIfam" id="NF040946">
    <property type="entry name" value="PSII_PsbP"/>
    <property type="match status" value="1"/>
</dbReference>
<dbReference type="GO" id="GO:0009654">
    <property type="term" value="C:photosystem II oxygen evolving complex"/>
    <property type="evidence" value="ECO:0007669"/>
    <property type="project" value="InterPro"/>
</dbReference>